<gene>
    <name evidence="1" type="ORF">METZ01_LOCUS190881</name>
</gene>
<evidence type="ECO:0000313" key="1">
    <source>
        <dbReference type="EMBL" id="SVB38027.1"/>
    </source>
</evidence>
<organism evidence="1">
    <name type="scientific">marine metagenome</name>
    <dbReference type="NCBI Taxonomy" id="408172"/>
    <lineage>
        <taxon>unclassified sequences</taxon>
        <taxon>metagenomes</taxon>
        <taxon>ecological metagenomes</taxon>
    </lineage>
</organism>
<dbReference type="AlphaFoldDB" id="A0A382DK85"/>
<sequence length="49" mass="5763">MIIGGFTFIYDLRESVAIQAFQLENVEDRLERIVQRTDDQFEDIISSLQ</sequence>
<proteinExistence type="predicted"/>
<accession>A0A382DK85</accession>
<feature type="non-terminal residue" evidence="1">
    <location>
        <position position="49"/>
    </location>
</feature>
<protein>
    <submittedName>
        <fullName evidence="1">Uncharacterized protein</fullName>
    </submittedName>
</protein>
<name>A0A382DK85_9ZZZZ</name>
<dbReference type="EMBL" id="UINC01039483">
    <property type="protein sequence ID" value="SVB38027.1"/>
    <property type="molecule type" value="Genomic_DNA"/>
</dbReference>
<reference evidence="1" key="1">
    <citation type="submission" date="2018-05" db="EMBL/GenBank/DDBJ databases">
        <authorList>
            <person name="Lanie J.A."/>
            <person name="Ng W.-L."/>
            <person name="Kazmierczak K.M."/>
            <person name="Andrzejewski T.M."/>
            <person name="Davidsen T.M."/>
            <person name="Wayne K.J."/>
            <person name="Tettelin H."/>
            <person name="Glass J.I."/>
            <person name="Rusch D."/>
            <person name="Podicherti R."/>
            <person name="Tsui H.-C.T."/>
            <person name="Winkler M.E."/>
        </authorList>
    </citation>
    <scope>NUCLEOTIDE SEQUENCE</scope>
</reference>